<dbReference type="AlphaFoldDB" id="A0AAW0NQ34"/>
<accession>A0AAW0NQ34</accession>
<dbReference type="EMBL" id="JBBPFD010000012">
    <property type="protein sequence ID" value="KAK7903974.1"/>
    <property type="molecule type" value="Genomic_DNA"/>
</dbReference>
<feature type="region of interest" description="Disordered" evidence="1">
    <location>
        <begin position="126"/>
        <end position="155"/>
    </location>
</feature>
<dbReference type="Proteomes" id="UP001460270">
    <property type="component" value="Unassembled WGS sequence"/>
</dbReference>
<reference evidence="3" key="1">
    <citation type="submission" date="2024-04" db="EMBL/GenBank/DDBJ databases">
        <title>Salinicola lusitanus LLJ914,a marine bacterium isolated from the Okinawa Trough.</title>
        <authorList>
            <person name="Li J."/>
        </authorList>
    </citation>
    <scope>NUCLEOTIDE SEQUENCE [LARGE SCALE GENOMIC DNA]</scope>
</reference>
<evidence type="ECO:0000313" key="2">
    <source>
        <dbReference type="EMBL" id="KAK7903974.1"/>
    </source>
</evidence>
<organism evidence="2 3">
    <name type="scientific">Mugilogobius chulae</name>
    <name type="common">yellowstripe goby</name>
    <dbReference type="NCBI Taxonomy" id="88201"/>
    <lineage>
        <taxon>Eukaryota</taxon>
        <taxon>Metazoa</taxon>
        <taxon>Chordata</taxon>
        <taxon>Craniata</taxon>
        <taxon>Vertebrata</taxon>
        <taxon>Euteleostomi</taxon>
        <taxon>Actinopterygii</taxon>
        <taxon>Neopterygii</taxon>
        <taxon>Teleostei</taxon>
        <taxon>Neoteleostei</taxon>
        <taxon>Acanthomorphata</taxon>
        <taxon>Gobiaria</taxon>
        <taxon>Gobiiformes</taxon>
        <taxon>Gobioidei</taxon>
        <taxon>Gobiidae</taxon>
        <taxon>Gobionellinae</taxon>
        <taxon>Mugilogobius</taxon>
    </lineage>
</organism>
<sequence>MEDLEEKEANVAKDVDLSEQRIYRRFSTPGDHRAKVHIPRSMATAPFLKPDSGSERVFVQCGLVSQRRQSPETSSALNYMNIYTAASEQKLLRLKSPQIQQLKTTIKLKGKTIAAAKNYGKTTLPKIHKRQPKRLKTPVSKQRKKLATPPKPKKKVQMCLCELRPMMMTTMMTMKSG</sequence>
<evidence type="ECO:0000313" key="3">
    <source>
        <dbReference type="Proteomes" id="UP001460270"/>
    </source>
</evidence>
<gene>
    <name evidence="2" type="ORF">WMY93_016581</name>
</gene>
<comment type="caution">
    <text evidence="2">The sequence shown here is derived from an EMBL/GenBank/DDBJ whole genome shotgun (WGS) entry which is preliminary data.</text>
</comment>
<name>A0AAW0NQ34_9GOBI</name>
<keyword evidence="3" id="KW-1185">Reference proteome</keyword>
<evidence type="ECO:0000256" key="1">
    <source>
        <dbReference type="SAM" id="MobiDB-lite"/>
    </source>
</evidence>
<protein>
    <submittedName>
        <fullName evidence="2">Uncharacterized protein</fullName>
    </submittedName>
</protein>
<proteinExistence type="predicted"/>